<keyword evidence="1" id="KW-0732">Signal</keyword>
<dbReference type="Gene3D" id="2.10.80.10">
    <property type="entry name" value="Lipase, subunit A"/>
    <property type="match status" value="1"/>
</dbReference>
<keyword evidence="3" id="KW-1185">Reference proteome</keyword>
<feature type="chain" id="PRO_5042225272" description="Prokineticin domain-containing protein" evidence="1">
    <location>
        <begin position="26"/>
        <end position="101"/>
    </location>
</feature>
<reference evidence="2" key="2">
    <citation type="submission" date="2023-04" db="EMBL/GenBank/DDBJ databases">
        <authorList>
            <person name="Bu L."/>
            <person name="Lu L."/>
            <person name="Laidemitt M.R."/>
            <person name="Zhang S.M."/>
            <person name="Mutuku M."/>
            <person name="Mkoji G."/>
            <person name="Steinauer M."/>
            <person name="Loker E.S."/>
        </authorList>
    </citation>
    <scope>NUCLEOTIDE SEQUENCE</scope>
    <source>
        <strain evidence="2">KasaAsao</strain>
        <tissue evidence="2">Whole Snail</tissue>
    </source>
</reference>
<sequence>MWPTNASLVLVLLLVICFWGSTCQAVQNAPCRDETDCDPEECCTASLSSGKDGIFSVCKKILTVGDVCSPPGTARVNQCGCGHGTSCVLLGETHQCLYLPG</sequence>
<proteinExistence type="predicted"/>
<accession>A0AAD8B235</accession>
<evidence type="ECO:0008006" key="4">
    <source>
        <dbReference type="Google" id="ProtNLM"/>
    </source>
</evidence>
<comment type="caution">
    <text evidence="2">The sequence shown here is derived from an EMBL/GenBank/DDBJ whole genome shotgun (WGS) entry which is preliminary data.</text>
</comment>
<feature type="signal peptide" evidence="1">
    <location>
        <begin position="1"/>
        <end position="25"/>
    </location>
</feature>
<dbReference type="AlphaFoldDB" id="A0AAD8B235"/>
<dbReference type="EMBL" id="JASAOG010000162">
    <property type="protein sequence ID" value="KAK0046633.1"/>
    <property type="molecule type" value="Genomic_DNA"/>
</dbReference>
<gene>
    <name evidence="2" type="ORF">Bpfe_023910</name>
</gene>
<reference evidence="2" key="1">
    <citation type="journal article" date="2023" name="PLoS Negl. Trop. Dis.">
        <title>A genome sequence for Biomphalaria pfeifferi, the major vector snail for the human-infecting parasite Schistosoma mansoni.</title>
        <authorList>
            <person name="Bu L."/>
            <person name="Lu L."/>
            <person name="Laidemitt M.R."/>
            <person name="Zhang S.M."/>
            <person name="Mutuku M."/>
            <person name="Mkoji G."/>
            <person name="Steinauer M."/>
            <person name="Loker E.S."/>
        </authorList>
    </citation>
    <scope>NUCLEOTIDE SEQUENCE</scope>
    <source>
        <strain evidence="2">KasaAsao</strain>
    </source>
</reference>
<organism evidence="2 3">
    <name type="scientific">Biomphalaria pfeifferi</name>
    <name type="common">Bloodfluke planorb</name>
    <name type="synonym">Freshwater snail</name>
    <dbReference type="NCBI Taxonomy" id="112525"/>
    <lineage>
        <taxon>Eukaryota</taxon>
        <taxon>Metazoa</taxon>
        <taxon>Spiralia</taxon>
        <taxon>Lophotrochozoa</taxon>
        <taxon>Mollusca</taxon>
        <taxon>Gastropoda</taxon>
        <taxon>Heterobranchia</taxon>
        <taxon>Euthyneura</taxon>
        <taxon>Panpulmonata</taxon>
        <taxon>Hygrophila</taxon>
        <taxon>Lymnaeoidea</taxon>
        <taxon>Planorbidae</taxon>
        <taxon>Biomphalaria</taxon>
    </lineage>
</organism>
<name>A0AAD8B235_BIOPF</name>
<evidence type="ECO:0000256" key="1">
    <source>
        <dbReference type="SAM" id="SignalP"/>
    </source>
</evidence>
<dbReference type="Proteomes" id="UP001233172">
    <property type="component" value="Unassembled WGS sequence"/>
</dbReference>
<evidence type="ECO:0000313" key="3">
    <source>
        <dbReference type="Proteomes" id="UP001233172"/>
    </source>
</evidence>
<protein>
    <recommendedName>
        <fullName evidence="4">Prokineticin domain-containing protein</fullName>
    </recommendedName>
</protein>
<evidence type="ECO:0000313" key="2">
    <source>
        <dbReference type="EMBL" id="KAK0046633.1"/>
    </source>
</evidence>